<sequence>MAKLKITRGDGTVLDGEITPKVEYLFEVYHKKGFYKSFREDEMQTAVYYVAWLVTQEAGETVKPFGVEFIESLKKVEVDLNDSLT</sequence>
<evidence type="ECO:0000313" key="2">
    <source>
        <dbReference type="EMBL" id="CAB4189841.1"/>
    </source>
</evidence>
<name>A0A6J5R8G8_9CAUD</name>
<reference evidence="2" key="1">
    <citation type="submission" date="2020-05" db="EMBL/GenBank/DDBJ databases">
        <authorList>
            <person name="Chiriac C."/>
            <person name="Salcher M."/>
            <person name="Ghai R."/>
            <person name="Kavagutti S V."/>
        </authorList>
    </citation>
    <scope>NUCLEOTIDE SEQUENCE</scope>
</reference>
<evidence type="ECO:0008006" key="3">
    <source>
        <dbReference type="Google" id="ProtNLM"/>
    </source>
</evidence>
<gene>
    <name evidence="2" type="ORF">UFOVP1201_20</name>
    <name evidence="1" type="ORF">UFOVP788_13</name>
</gene>
<dbReference type="EMBL" id="LR796719">
    <property type="protein sequence ID" value="CAB4161710.1"/>
    <property type="molecule type" value="Genomic_DNA"/>
</dbReference>
<protein>
    <recommendedName>
        <fullName evidence="3">Phage protein</fullName>
    </recommendedName>
</protein>
<accession>A0A6J5R8G8</accession>
<proteinExistence type="predicted"/>
<organism evidence="2">
    <name type="scientific">uncultured Caudovirales phage</name>
    <dbReference type="NCBI Taxonomy" id="2100421"/>
    <lineage>
        <taxon>Viruses</taxon>
        <taxon>Duplodnaviria</taxon>
        <taxon>Heunggongvirae</taxon>
        <taxon>Uroviricota</taxon>
        <taxon>Caudoviricetes</taxon>
        <taxon>Peduoviridae</taxon>
        <taxon>Maltschvirus</taxon>
        <taxon>Maltschvirus maltsch</taxon>
    </lineage>
</organism>
<evidence type="ECO:0000313" key="1">
    <source>
        <dbReference type="EMBL" id="CAB4161710.1"/>
    </source>
</evidence>
<dbReference type="EMBL" id="LR797146">
    <property type="protein sequence ID" value="CAB4189841.1"/>
    <property type="molecule type" value="Genomic_DNA"/>
</dbReference>